<keyword evidence="2" id="KW-1185">Reference proteome</keyword>
<evidence type="ECO:0000313" key="1">
    <source>
        <dbReference type="EMBL" id="GGL15942.1"/>
    </source>
</evidence>
<accession>A0ABQ2FQ56</accession>
<evidence type="ECO:0000313" key="2">
    <source>
        <dbReference type="Proteomes" id="UP000604341"/>
    </source>
</evidence>
<organism evidence="1 2">
    <name type="scientific">Deinococcus radiotolerans</name>
    <dbReference type="NCBI Taxonomy" id="1309407"/>
    <lineage>
        <taxon>Bacteria</taxon>
        <taxon>Thermotogati</taxon>
        <taxon>Deinococcota</taxon>
        <taxon>Deinococci</taxon>
        <taxon>Deinococcales</taxon>
        <taxon>Deinococcaceae</taxon>
        <taxon>Deinococcus</taxon>
    </lineage>
</organism>
<sequence length="145" mass="15603">MIGTATSFPAATFCKLYTCEHQTTVPLSSTLKSYTYGLRPESPGLPASQAFVLRDGTKVVSAGLWLGAQDWPFSETFFETSILSDLIGLATGKRPANTWTSKLKCRDIDDGGAALNTFQGVNRAYTVACVTSPGRGFVNFNVSVY</sequence>
<comment type="caution">
    <text evidence="1">The sequence shown here is derived from an EMBL/GenBank/DDBJ whole genome shotgun (WGS) entry which is preliminary data.</text>
</comment>
<protein>
    <submittedName>
        <fullName evidence="1">Uncharacterized protein</fullName>
    </submittedName>
</protein>
<name>A0ABQ2FQ56_9DEIO</name>
<dbReference type="EMBL" id="BMPE01000021">
    <property type="protein sequence ID" value="GGL15942.1"/>
    <property type="molecule type" value="Genomic_DNA"/>
</dbReference>
<dbReference type="RefSeq" id="WP_189070610.1">
    <property type="nucleotide sequence ID" value="NZ_BMPE01000021.1"/>
</dbReference>
<dbReference type="Proteomes" id="UP000604341">
    <property type="component" value="Unassembled WGS sequence"/>
</dbReference>
<reference evidence="2" key="1">
    <citation type="journal article" date="2019" name="Int. J. Syst. Evol. Microbiol.">
        <title>The Global Catalogue of Microorganisms (GCM) 10K type strain sequencing project: providing services to taxonomists for standard genome sequencing and annotation.</title>
        <authorList>
            <consortium name="The Broad Institute Genomics Platform"/>
            <consortium name="The Broad Institute Genome Sequencing Center for Infectious Disease"/>
            <person name="Wu L."/>
            <person name="Ma J."/>
        </authorList>
    </citation>
    <scope>NUCLEOTIDE SEQUENCE [LARGE SCALE GENOMIC DNA]</scope>
    <source>
        <strain evidence="2">JCM 19173</strain>
    </source>
</reference>
<gene>
    <name evidence="1" type="ORF">GCM10010844_38540</name>
</gene>
<proteinExistence type="predicted"/>